<keyword evidence="2" id="KW-1133">Transmembrane helix</keyword>
<dbReference type="PANTHER" id="PTHR33392">
    <property type="entry name" value="POLYISOPRENYL-TEICHOIC ACID--PEPTIDOGLYCAN TEICHOIC ACID TRANSFERASE TAGU"/>
    <property type="match status" value="1"/>
</dbReference>
<evidence type="ECO:0000259" key="3">
    <source>
        <dbReference type="Pfam" id="PF03816"/>
    </source>
</evidence>
<evidence type="ECO:0000313" key="4">
    <source>
        <dbReference type="EMBL" id="OGF98741.1"/>
    </source>
</evidence>
<sequence>MYKNFYSYNKLMRIIKKAIVYSFCLINSAFLLASFIPIQDKAKLTLISPVIQAAVSANTTNDQIKTDNNKSEEDNKQYNILLLGLDARRGDGRPRCDAIHIFSFSPSEEFLTITSIPRGTRINLANVATQSAYLSNNCHINGIEDTISKIEEIAGVKVDAYLTVGFSQVLGILRAMNLPTTPTLQYLRNRRYGIGDYQRSHNQANFLKDMLTSHFGHFYNLPNNFREFLFKNFDGNLDFNTANYLVEAIFKKNIYLNPENIILITKPERSKYVNELHIDLSENDLEKERNDIEFITYQRDLENYLNNLISGSEQEINSGFSNRAYQKLIIPFQQKLWLQIEDKTIREEIHYNFLKVILLTSTDKTIKETLVRDYINEAKILNNNDYLEKAKELAKI</sequence>
<keyword evidence="2" id="KW-0472">Membrane</keyword>
<feature type="transmembrane region" description="Helical" evidence="2">
    <location>
        <begin position="20"/>
        <end position="38"/>
    </location>
</feature>
<comment type="caution">
    <text evidence="4">The sequence shown here is derived from an EMBL/GenBank/DDBJ whole genome shotgun (WGS) entry which is preliminary data.</text>
</comment>
<accession>A0A1F5YFW0</accession>
<feature type="domain" description="Cell envelope-related transcriptional attenuator" evidence="3">
    <location>
        <begin position="95"/>
        <end position="173"/>
    </location>
</feature>
<name>A0A1F5YFW0_9BACT</name>
<dbReference type="InterPro" id="IPR050922">
    <property type="entry name" value="LytR/CpsA/Psr_CW_biosynth"/>
</dbReference>
<dbReference type="PANTHER" id="PTHR33392:SF6">
    <property type="entry name" value="POLYISOPRENYL-TEICHOIC ACID--PEPTIDOGLYCAN TEICHOIC ACID TRANSFERASE TAGU"/>
    <property type="match status" value="1"/>
</dbReference>
<protein>
    <recommendedName>
        <fullName evidence="3">Cell envelope-related transcriptional attenuator domain-containing protein</fullName>
    </recommendedName>
</protein>
<reference evidence="4 5" key="1">
    <citation type="journal article" date="2016" name="Nat. Commun.">
        <title>Thousands of microbial genomes shed light on interconnected biogeochemical processes in an aquifer system.</title>
        <authorList>
            <person name="Anantharaman K."/>
            <person name="Brown C.T."/>
            <person name="Hug L.A."/>
            <person name="Sharon I."/>
            <person name="Castelle C.J."/>
            <person name="Probst A.J."/>
            <person name="Thomas B.C."/>
            <person name="Singh A."/>
            <person name="Wilkins M.J."/>
            <person name="Karaoz U."/>
            <person name="Brodie E.L."/>
            <person name="Williams K.H."/>
            <person name="Hubbard S.S."/>
            <person name="Banfield J.F."/>
        </authorList>
    </citation>
    <scope>NUCLEOTIDE SEQUENCE [LARGE SCALE GENOMIC DNA]</scope>
</reference>
<evidence type="ECO:0000256" key="2">
    <source>
        <dbReference type="SAM" id="Phobius"/>
    </source>
</evidence>
<dbReference type="Proteomes" id="UP000177396">
    <property type="component" value="Unassembled WGS sequence"/>
</dbReference>
<dbReference type="EMBL" id="MFJB01000089">
    <property type="protein sequence ID" value="OGF98741.1"/>
    <property type="molecule type" value="Genomic_DNA"/>
</dbReference>
<dbReference type="Pfam" id="PF03816">
    <property type="entry name" value="LytR_cpsA_psr"/>
    <property type="match status" value="1"/>
</dbReference>
<organism evidence="4 5">
    <name type="scientific">Candidatus Gottesmanbacteria bacterium RBG_16_38_7b</name>
    <dbReference type="NCBI Taxonomy" id="1798372"/>
    <lineage>
        <taxon>Bacteria</taxon>
        <taxon>Candidatus Gottesmaniibacteriota</taxon>
    </lineage>
</organism>
<dbReference type="InterPro" id="IPR004474">
    <property type="entry name" value="LytR_CpsA_psr"/>
</dbReference>
<gene>
    <name evidence="4" type="ORF">A2153_00305</name>
</gene>
<dbReference type="Gene3D" id="3.30.420.590">
    <property type="match status" value="1"/>
</dbReference>
<evidence type="ECO:0000256" key="1">
    <source>
        <dbReference type="ARBA" id="ARBA00006068"/>
    </source>
</evidence>
<evidence type="ECO:0000313" key="5">
    <source>
        <dbReference type="Proteomes" id="UP000177396"/>
    </source>
</evidence>
<comment type="similarity">
    <text evidence="1">Belongs to the LytR/CpsA/Psr (LCP) family.</text>
</comment>
<dbReference type="AlphaFoldDB" id="A0A1F5YFW0"/>
<proteinExistence type="inferred from homology"/>
<keyword evidence="2" id="KW-0812">Transmembrane</keyword>